<evidence type="ECO:0000313" key="1">
    <source>
        <dbReference type="EMBL" id="SNY72845.1"/>
    </source>
</evidence>
<sequence length="490" mass="52230">MTDQTGPIRKQDDVLAELGLLAPAEMRLRTAEHDQPVLHALCMALQAWDHVDRRDWRTRQQIVAAARQMAAAGTVPNVEITDAAVGEALAAAAAEPMLIETDGHGRYRSAATDPEFDVFGVGLSAYLDTMRARAGEPRRLSPLEAVHAGNEHHWHEPADLDAAQACYQRAVDSGDPDAAAFGQAGLATLAETRGHLDEAAERHHAVFEQGHPPVAARSGQWLAARAYDAGDHQTAQEITDRLIAGDPDDGVLTDAWSLRSVIAWSTGRHPEAVTAMRTAIEHAGPLAHRLWERLARMHATMGDFSAAADAQAHVIASAFQGDDAVGVYLQLMQAADRLGEAPAILTGLAEDTTIVHSGRLRVGVASAYALLGDDAAAHTALDAARAHWSAHTPDVAARIDLLAALLAVAERDDEHAAQLLSSLVDGDDERRKIARPLLLAAGDSFAALNRPAAFEGARPLLEFVRDNGSPQAAGWAESQLAVLNSPTERS</sequence>
<dbReference type="SUPFAM" id="SSF48452">
    <property type="entry name" value="TPR-like"/>
    <property type="match status" value="1"/>
</dbReference>
<keyword evidence="2" id="KW-1185">Reference proteome</keyword>
<dbReference type="Proteomes" id="UP000219612">
    <property type="component" value="Unassembled WGS sequence"/>
</dbReference>
<dbReference type="InterPro" id="IPR011990">
    <property type="entry name" value="TPR-like_helical_dom_sf"/>
</dbReference>
<name>A0A285KJS1_9ACTN</name>
<accession>A0A285KJS1</accession>
<evidence type="ECO:0000313" key="2">
    <source>
        <dbReference type="Proteomes" id="UP000219612"/>
    </source>
</evidence>
<dbReference type="RefSeq" id="WP_097328863.1">
    <property type="nucleotide sequence ID" value="NZ_OBDY01000044.1"/>
</dbReference>
<dbReference type="AlphaFoldDB" id="A0A285KJS1"/>
<organism evidence="1 2">
    <name type="scientific">Paractinoplanes atraurantiacus</name>
    <dbReference type="NCBI Taxonomy" id="1036182"/>
    <lineage>
        <taxon>Bacteria</taxon>
        <taxon>Bacillati</taxon>
        <taxon>Actinomycetota</taxon>
        <taxon>Actinomycetes</taxon>
        <taxon>Micromonosporales</taxon>
        <taxon>Micromonosporaceae</taxon>
        <taxon>Paractinoplanes</taxon>
    </lineage>
</organism>
<dbReference type="Gene3D" id="1.25.40.10">
    <property type="entry name" value="Tetratricopeptide repeat domain"/>
    <property type="match status" value="1"/>
</dbReference>
<reference evidence="1 2" key="1">
    <citation type="submission" date="2017-09" db="EMBL/GenBank/DDBJ databases">
        <authorList>
            <person name="Ehlers B."/>
            <person name="Leendertz F.H."/>
        </authorList>
    </citation>
    <scope>NUCLEOTIDE SEQUENCE [LARGE SCALE GENOMIC DNA]</scope>
    <source>
        <strain evidence="1 2">CGMCC 4.6857</strain>
    </source>
</reference>
<dbReference type="EMBL" id="OBDY01000044">
    <property type="protein sequence ID" value="SNY72845.1"/>
    <property type="molecule type" value="Genomic_DNA"/>
</dbReference>
<gene>
    <name evidence="1" type="ORF">SAMN05421748_14429</name>
</gene>
<proteinExistence type="predicted"/>
<protein>
    <submittedName>
        <fullName evidence="1">Tetratricopeptide repeat-containing protein</fullName>
    </submittedName>
</protein>